<evidence type="ECO:0000259" key="5">
    <source>
        <dbReference type="PROSITE" id="PS50977"/>
    </source>
</evidence>
<dbReference type="SUPFAM" id="SSF46689">
    <property type="entry name" value="Homeodomain-like"/>
    <property type="match status" value="1"/>
</dbReference>
<dbReference type="InterPro" id="IPR004111">
    <property type="entry name" value="Repressor_TetR_C"/>
</dbReference>
<dbReference type="InterPro" id="IPR050109">
    <property type="entry name" value="HTH-type_TetR-like_transc_reg"/>
</dbReference>
<reference evidence="6 7" key="1">
    <citation type="submission" date="2022-04" db="EMBL/GenBank/DDBJ databases">
        <title>Genome diversity in the genus Frankia.</title>
        <authorList>
            <person name="Carlos-Shanley C."/>
            <person name="Hahn D."/>
        </authorList>
    </citation>
    <scope>NUCLEOTIDE SEQUENCE [LARGE SCALE GENOMIC DNA]</scope>
    <source>
        <strain evidence="6 7">Ag45/Mut15</strain>
    </source>
</reference>
<keyword evidence="3" id="KW-0804">Transcription</keyword>
<evidence type="ECO:0000256" key="3">
    <source>
        <dbReference type="ARBA" id="ARBA00023163"/>
    </source>
</evidence>
<evidence type="ECO:0000256" key="2">
    <source>
        <dbReference type="ARBA" id="ARBA00023125"/>
    </source>
</evidence>
<evidence type="ECO:0000256" key="4">
    <source>
        <dbReference type="PROSITE-ProRule" id="PRU00335"/>
    </source>
</evidence>
<name>A0ABT0K0F1_9ACTN</name>
<dbReference type="PROSITE" id="PS50977">
    <property type="entry name" value="HTH_TETR_2"/>
    <property type="match status" value="1"/>
</dbReference>
<dbReference type="Pfam" id="PF00440">
    <property type="entry name" value="TetR_N"/>
    <property type="match status" value="1"/>
</dbReference>
<dbReference type="PANTHER" id="PTHR30055:SF151">
    <property type="entry name" value="TRANSCRIPTIONAL REGULATORY PROTEIN"/>
    <property type="match status" value="1"/>
</dbReference>
<dbReference type="Gene3D" id="1.10.357.10">
    <property type="entry name" value="Tetracycline Repressor, domain 2"/>
    <property type="match status" value="1"/>
</dbReference>
<dbReference type="RefSeq" id="WP_248825516.1">
    <property type="nucleotide sequence ID" value="NZ_JALKFT010000015.1"/>
</dbReference>
<feature type="DNA-binding region" description="H-T-H motif" evidence="4">
    <location>
        <begin position="68"/>
        <end position="87"/>
    </location>
</feature>
<comment type="caution">
    <text evidence="6">The sequence shown here is derived from an EMBL/GenBank/DDBJ whole genome shotgun (WGS) entry which is preliminary data.</text>
</comment>
<dbReference type="PANTHER" id="PTHR30055">
    <property type="entry name" value="HTH-TYPE TRANSCRIPTIONAL REGULATOR RUTR"/>
    <property type="match status" value="1"/>
</dbReference>
<feature type="domain" description="HTH tetR-type" evidence="5">
    <location>
        <begin position="45"/>
        <end position="105"/>
    </location>
</feature>
<evidence type="ECO:0000313" key="7">
    <source>
        <dbReference type="Proteomes" id="UP001201873"/>
    </source>
</evidence>
<dbReference type="Gene3D" id="1.10.10.60">
    <property type="entry name" value="Homeodomain-like"/>
    <property type="match status" value="1"/>
</dbReference>
<accession>A0ABT0K0F1</accession>
<sequence length="274" mass="30152">MSRAGTAAKVAASPAVVRPVVARPPVAQAGTQVERRAAGGTCRSKLNPPRLARAAIEIADAEGLAAVSMRRLATHLGVGTMTLYYHVRDKDELLDVMWDEFMGESLLAEVPADWRGGLTAIARRMRESYQRHPWTLQVIIRSSRGPNKLRFIEQYLGVVSRLTDDPLEQQRILHSVNDLVVGCTLREASALRTTTAGWNDPTVDGPLLEPDFGTLDDGEELPRLRSLWRNGCLVMVPRFEQALGWLLDGIEAAHPDVREDEGKNTGNASGTREQ</sequence>
<dbReference type="Pfam" id="PF02909">
    <property type="entry name" value="TetR_C_1"/>
    <property type="match status" value="1"/>
</dbReference>
<keyword evidence="1" id="KW-0805">Transcription regulation</keyword>
<dbReference type="EMBL" id="JALKFT010000015">
    <property type="protein sequence ID" value="MCK9877261.1"/>
    <property type="molecule type" value="Genomic_DNA"/>
</dbReference>
<keyword evidence="2 4" id="KW-0238">DNA-binding</keyword>
<gene>
    <name evidence="6" type="ORF">MXD59_16010</name>
</gene>
<dbReference type="SUPFAM" id="SSF48498">
    <property type="entry name" value="Tetracyclin repressor-like, C-terminal domain"/>
    <property type="match status" value="1"/>
</dbReference>
<dbReference type="InterPro" id="IPR009057">
    <property type="entry name" value="Homeodomain-like_sf"/>
</dbReference>
<dbReference type="InterPro" id="IPR036271">
    <property type="entry name" value="Tet_transcr_reg_TetR-rel_C_sf"/>
</dbReference>
<protein>
    <submittedName>
        <fullName evidence="6">TetR/AcrR family transcriptional regulator</fullName>
    </submittedName>
</protein>
<proteinExistence type="predicted"/>
<keyword evidence="7" id="KW-1185">Reference proteome</keyword>
<organism evidence="6 7">
    <name type="scientific">Frankia umida</name>
    <dbReference type="NCBI Taxonomy" id="573489"/>
    <lineage>
        <taxon>Bacteria</taxon>
        <taxon>Bacillati</taxon>
        <taxon>Actinomycetota</taxon>
        <taxon>Actinomycetes</taxon>
        <taxon>Frankiales</taxon>
        <taxon>Frankiaceae</taxon>
        <taxon>Frankia</taxon>
    </lineage>
</organism>
<evidence type="ECO:0000313" key="6">
    <source>
        <dbReference type="EMBL" id="MCK9877261.1"/>
    </source>
</evidence>
<dbReference type="InterPro" id="IPR001647">
    <property type="entry name" value="HTH_TetR"/>
</dbReference>
<evidence type="ECO:0000256" key="1">
    <source>
        <dbReference type="ARBA" id="ARBA00023015"/>
    </source>
</evidence>
<dbReference type="Proteomes" id="UP001201873">
    <property type="component" value="Unassembled WGS sequence"/>
</dbReference>